<accession>A0A7J7CN79</accession>
<name>A0A7J7CN79_TRIWF</name>
<dbReference type="PROSITE" id="PS50102">
    <property type="entry name" value="RRM"/>
    <property type="match status" value="1"/>
</dbReference>
<dbReference type="PANTHER" id="PTHR24203">
    <property type="entry name" value="ANKYRIN REPEAT FAMILY PROTEIN"/>
    <property type="match status" value="1"/>
</dbReference>
<evidence type="ECO:0000256" key="4">
    <source>
        <dbReference type="PROSITE-ProRule" id="PRU00176"/>
    </source>
</evidence>
<evidence type="ECO:0000256" key="1">
    <source>
        <dbReference type="ARBA" id="ARBA00022737"/>
    </source>
</evidence>
<feature type="repeat" description="ANK" evidence="3">
    <location>
        <begin position="387"/>
        <end position="408"/>
    </location>
</feature>
<feature type="repeat" description="ANK" evidence="3">
    <location>
        <begin position="315"/>
        <end position="347"/>
    </location>
</feature>
<dbReference type="Pfam" id="PF00023">
    <property type="entry name" value="Ank"/>
    <property type="match status" value="1"/>
</dbReference>
<dbReference type="SMART" id="SM00248">
    <property type="entry name" value="ANK"/>
    <property type="match status" value="5"/>
</dbReference>
<dbReference type="InterPro" id="IPR036770">
    <property type="entry name" value="Ankyrin_rpt-contain_sf"/>
</dbReference>
<evidence type="ECO:0000256" key="3">
    <source>
        <dbReference type="PROSITE-ProRule" id="PRU00023"/>
    </source>
</evidence>
<dbReference type="InterPro" id="IPR000504">
    <property type="entry name" value="RRM_dom"/>
</dbReference>
<dbReference type="Pfam" id="PF12872">
    <property type="entry name" value="OST-HTH"/>
    <property type="match status" value="1"/>
</dbReference>
<dbReference type="Pfam" id="PF13920">
    <property type="entry name" value="zf-C3HC4_3"/>
    <property type="match status" value="1"/>
</dbReference>
<dbReference type="InParanoid" id="A0A7J7CN79"/>
<evidence type="ECO:0000313" key="8">
    <source>
        <dbReference type="EMBL" id="KAF5735537.1"/>
    </source>
</evidence>
<dbReference type="SUPFAM" id="SSF48403">
    <property type="entry name" value="Ankyrin repeat"/>
    <property type="match status" value="1"/>
</dbReference>
<sequence length="1114" mass="124735">MDLEIRRFDSVGLSKSFPISANPNFSVEETPEKYGHLQIISESTKEPVVTKKKPGLVELVLRDDKQQLVAESKLIDLTIDQSIVPKLLVLCCAFDSVECAASILHGELGEVPLLNSTDEQGKSPLHAAAEQHSARCVELLLRKRARTDLRTKDGRAQLPLELSLSSWRMEVIWNPDEHSIEDLIVVLGQKDMTAIKLLTAKTKAIDDVAYACAMGGRIVALAALLMVAAKEVNESILVLHDAESGSKEETTVYECVIREALALGCTATSSSVSSLKRNCGRTKYETAEKRKVLLCEMELLQLFGAVARGGLTDKRVASSLILAVQAGDGDIVELLLKTSIDINDADAEGNSALHWCLKSSKASCSPQKRNLWLLLKHGARVSQKNKLGLTALHIAAENGNTEALQILLLEEPDCINYKSEMKETPLFYAVKNDHLVCTELLLLWGAEREVFNLRRQRPIDLAVSQDMRFILSPANIRHMNRVFPVQKNCNALLASDEVISESCEKLISTVVKGTTVDSGCIRGDKCVFAHCEEELQQTMQGEHLIHASAMKQQRKIFVGGLPPSLDSDSLGKLFEESFGSVEDAVVMEDETGKQSRGFGFITFKHEKSVSAAVDSHYVTIGGKQVEIKSAIPKCLLCPELQKRSPGQSARQLEQEQNEQYESHIQTPTEKTATDMPNKKTTNEGASERLSWVDTLLNIDPKTCSNEFETHFSRSSVDKSIPIWLRTFKKWLPLFLEKVSKREGEYALSSVKADFKAECGLELDHASLGYSKLSDFMRSLSDLCHVKYVDTGKRGPSNHMILEPKHPTIHRQPLANCSPPSRTMLIDDNEDCKSSNSKSPQDHVLICDENVEFIGSSIKENLHLEVLKEKSVQKDASPSVPSGFLQFLKPDTVFPANKWLHNKEANLDHHYSHVILEALARRRNKSSFFTREFDFYKCYKENVVQGKCFGCNQRKILWANFPCQHLLWCADCKLQVTSLSGHYEHKCVICDKKVDKIDIVPLYTYHQPICHISSDEFPPLDSDHSRSKEQPYGSQLNCTTMVDVFDIISGLQQTDCESTKYNPAHEFLTPSKLYLQAEINSYKRPNTNNCSRLDFSKNQIPIKQSQNQENVRQSL</sequence>
<keyword evidence="4" id="KW-0694">RNA-binding</keyword>
<dbReference type="InterPro" id="IPR025605">
    <property type="entry name" value="OST-HTH/LOTUS_dom"/>
</dbReference>
<dbReference type="InterPro" id="IPR041966">
    <property type="entry name" value="LOTUS-like"/>
</dbReference>
<dbReference type="PANTHER" id="PTHR24203:SF86">
    <property type="entry name" value="PROTEASOME 26S SUBUNIT, NON-ATPASE 10"/>
    <property type="match status" value="1"/>
</dbReference>
<evidence type="ECO:0000259" key="6">
    <source>
        <dbReference type="PROSITE" id="PS50102"/>
    </source>
</evidence>
<dbReference type="PROSITE" id="PS50088">
    <property type="entry name" value="ANK_REPEAT"/>
    <property type="match status" value="3"/>
</dbReference>
<dbReference type="SUPFAM" id="SSF54928">
    <property type="entry name" value="RNA-binding domain, RBD"/>
    <property type="match status" value="1"/>
</dbReference>
<dbReference type="EMBL" id="JAAARO010000015">
    <property type="protein sequence ID" value="KAF5735537.1"/>
    <property type="molecule type" value="Genomic_DNA"/>
</dbReference>
<dbReference type="AlphaFoldDB" id="A0A7J7CN79"/>
<feature type="domain" description="HTH OST-type" evidence="7">
    <location>
        <begin position="723"/>
        <end position="804"/>
    </location>
</feature>
<evidence type="ECO:0000259" key="7">
    <source>
        <dbReference type="PROSITE" id="PS51644"/>
    </source>
</evidence>
<dbReference type="PROSITE" id="PS50297">
    <property type="entry name" value="ANK_REP_REGION"/>
    <property type="match status" value="2"/>
</dbReference>
<dbReference type="InterPro" id="IPR012677">
    <property type="entry name" value="Nucleotide-bd_a/b_plait_sf"/>
</dbReference>
<dbReference type="InterPro" id="IPR002110">
    <property type="entry name" value="Ankyrin_rpt"/>
</dbReference>
<keyword evidence="2 3" id="KW-0040">ANK repeat</keyword>
<keyword evidence="9" id="KW-1185">Reference proteome</keyword>
<dbReference type="GO" id="GO:0003723">
    <property type="term" value="F:RNA binding"/>
    <property type="evidence" value="ECO:0007669"/>
    <property type="project" value="UniProtKB-UniRule"/>
</dbReference>
<dbReference type="InterPro" id="IPR035979">
    <property type="entry name" value="RBD_domain_sf"/>
</dbReference>
<reference evidence="8 9" key="1">
    <citation type="journal article" date="2020" name="Nat. Commun.">
        <title>Genome of Tripterygium wilfordii and identification of cytochrome P450 involved in triptolide biosynthesis.</title>
        <authorList>
            <person name="Tu L."/>
            <person name="Su P."/>
            <person name="Zhang Z."/>
            <person name="Gao L."/>
            <person name="Wang J."/>
            <person name="Hu T."/>
            <person name="Zhou J."/>
            <person name="Zhang Y."/>
            <person name="Zhao Y."/>
            <person name="Liu Y."/>
            <person name="Song Y."/>
            <person name="Tong Y."/>
            <person name="Lu Y."/>
            <person name="Yang J."/>
            <person name="Xu C."/>
            <person name="Jia M."/>
            <person name="Peters R.J."/>
            <person name="Huang L."/>
            <person name="Gao W."/>
        </authorList>
    </citation>
    <scope>NUCLEOTIDE SEQUENCE [LARGE SCALE GENOMIC DNA]</scope>
    <source>
        <strain evidence="9">cv. XIE 37</strain>
        <tissue evidence="8">Leaf</tissue>
    </source>
</reference>
<dbReference type="SMART" id="SM00360">
    <property type="entry name" value="RRM"/>
    <property type="match status" value="1"/>
</dbReference>
<keyword evidence="1" id="KW-0677">Repeat</keyword>
<evidence type="ECO:0000313" key="9">
    <source>
        <dbReference type="Proteomes" id="UP000593562"/>
    </source>
</evidence>
<feature type="domain" description="RRM" evidence="6">
    <location>
        <begin position="554"/>
        <end position="632"/>
    </location>
</feature>
<evidence type="ECO:0008006" key="10">
    <source>
        <dbReference type="Google" id="ProtNLM"/>
    </source>
</evidence>
<evidence type="ECO:0000256" key="2">
    <source>
        <dbReference type="ARBA" id="ARBA00023043"/>
    </source>
</evidence>
<dbReference type="Gene3D" id="1.25.40.20">
    <property type="entry name" value="Ankyrin repeat-containing domain"/>
    <property type="match status" value="3"/>
</dbReference>
<dbReference type="PROSITE" id="PS51644">
    <property type="entry name" value="HTH_OST"/>
    <property type="match status" value="1"/>
</dbReference>
<organism evidence="8 9">
    <name type="scientific">Tripterygium wilfordii</name>
    <name type="common">Thunder God vine</name>
    <dbReference type="NCBI Taxonomy" id="458696"/>
    <lineage>
        <taxon>Eukaryota</taxon>
        <taxon>Viridiplantae</taxon>
        <taxon>Streptophyta</taxon>
        <taxon>Embryophyta</taxon>
        <taxon>Tracheophyta</taxon>
        <taxon>Spermatophyta</taxon>
        <taxon>Magnoliopsida</taxon>
        <taxon>eudicotyledons</taxon>
        <taxon>Gunneridae</taxon>
        <taxon>Pentapetalae</taxon>
        <taxon>rosids</taxon>
        <taxon>fabids</taxon>
        <taxon>Celastrales</taxon>
        <taxon>Celastraceae</taxon>
        <taxon>Tripterygium</taxon>
    </lineage>
</organism>
<dbReference type="Pfam" id="PF12796">
    <property type="entry name" value="Ank_2"/>
    <property type="match status" value="1"/>
</dbReference>
<evidence type="ECO:0000256" key="5">
    <source>
        <dbReference type="SAM" id="MobiDB-lite"/>
    </source>
</evidence>
<protein>
    <recommendedName>
        <fullName evidence="10">Ankyrin repeat family protein</fullName>
    </recommendedName>
</protein>
<proteinExistence type="predicted"/>
<feature type="compositionally biased region" description="Polar residues" evidence="5">
    <location>
        <begin position="657"/>
        <end position="670"/>
    </location>
</feature>
<comment type="caution">
    <text evidence="8">The sequence shown here is derived from an EMBL/GenBank/DDBJ whole genome shotgun (WGS) entry which is preliminary data.</text>
</comment>
<dbReference type="Gene3D" id="3.30.420.610">
    <property type="entry name" value="LOTUS domain-like"/>
    <property type="match status" value="1"/>
</dbReference>
<dbReference type="Proteomes" id="UP000593562">
    <property type="component" value="Unassembled WGS sequence"/>
</dbReference>
<gene>
    <name evidence="8" type="ORF">HS088_TW15G01044</name>
</gene>
<feature type="repeat" description="ANK" evidence="3">
    <location>
        <begin position="120"/>
        <end position="152"/>
    </location>
</feature>
<dbReference type="FunCoup" id="A0A7J7CN79">
    <property type="interactions" value="3"/>
</dbReference>
<dbReference type="Gene3D" id="3.30.70.330">
    <property type="match status" value="1"/>
</dbReference>
<feature type="region of interest" description="Disordered" evidence="5">
    <location>
        <begin position="646"/>
        <end position="683"/>
    </location>
</feature>
<dbReference type="Pfam" id="PF00076">
    <property type="entry name" value="RRM_1"/>
    <property type="match status" value="1"/>
</dbReference>